<name>A0ABV1RG19_9ALTE</name>
<dbReference type="Proteomes" id="UP001467690">
    <property type="component" value="Unassembled WGS sequence"/>
</dbReference>
<feature type="signal peptide" evidence="2">
    <location>
        <begin position="1"/>
        <end position="26"/>
    </location>
</feature>
<reference evidence="3 4" key="1">
    <citation type="submission" date="2024-06" db="EMBL/GenBank/DDBJ databases">
        <authorList>
            <person name="Chen R.Y."/>
        </authorList>
    </citation>
    <scope>NUCLEOTIDE SEQUENCE [LARGE SCALE GENOMIC DNA]</scope>
    <source>
        <strain evidence="3 4">D2</strain>
    </source>
</reference>
<dbReference type="InterPro" id="IPR018247">
    <property type="entry name" value="EF_Hand_1_Ca_BS"/>
</dbReference>
<dbReference type="PROSITE" id="PS00018">
    <property type="entry name" value="EF_HAND_1"/>
    <property type="match status" value="1"/>
</dbReference>
<keyword evidence="2" id="KW-0732">Signal</keyword>
<organism evidence="3 4">
    <name type="scientific">Catenovulum sediminis</name>
    <dbReference type="NCBI Taxonomy" id="1740262"/>
    <lineage>
        <taxon>Bacteria</taxon>
        <taxon>Pseudomonadati</taxon>
        <taxon>Pseudomonadota</taxon>
        <taxon>Gammaproteobacteria</taxon>
        <taxon>Alteromonadales</taxon>
        <taxon>Alteromonadaceae</taxon>
        <taxon>Catenovulum</taxon>
    </lineage>
</organism>
<feature type="transmembrane region" description="Helical" evidence="1">
    <location>
        <begin position="317"/>
        <end position="343"/>
    </location>
</feature>
<comment type="caution">
    <text evidence="3">The sequence shown here is derived from an EMBL/GenBank/DDBJ whole genome shotgun (WGS) entry which is preliminary data.</text>
</comment>
<gene>
    <name evidence="3" type="ORF">ABS311_07980</name>
</gene>
<keyword evidence="1" id="KW-0472">Membrane</keyword>
<dbReference type="EMBL" id="JBELOE010000152">
    <property type="protein sequence ID" value="MER2491820.1"/>
    <property type="molecule type" value="Genomic_DNA"/>
</dbReference>
<dbReference type="Pfam" id="PF13795">
    <property type="entry name" value="HupE_UreJ_2"/>
    <property type="match status" value="1"/>
</dbReference>
<evidence type="ECO:0000256" key="1">
    <source>
        <dbReference type="SAM" id="Phobius"/>
    </source>
</evidence>
<evidence type="ECO:0000313" key="3">
    <source>
        <dbReference type="EMBL" id="MER2491820.1"/>
    </source>
</evidence>
<keyword evidence="1" id="KW-0812">Transmembrane</keyword>
<evidence type="ECO:0000256" key="2">
    <source>
        <dbReference type="SAM" id="SignalP"/>
    </source>
</evidence>
<keyword evidence="4" id="KW-1185">Reference proteome</keyword>
<feature type="transmembrane region" description="Helical" evidence="1">
    <location>
        <begin position="288"/>
        <end position="311"/>
    </location>
</feature>
<protein>
    <submittedName>
        <fullName evidence="3">HupE/UreJ family protein</fullName>
    </submittedName>
</protein>
<feature type="transmembrane region" description="Helical" evidence="1">
    <location>
        <begin position="195"/>
        <end position="214"/>
    </location>
</feature>
<feature type="transmembrane region" description="Helical" evidence="1">
    <location>
        <begin position="234"/>
        <end position="257"/>
    </location>
</feature>
<keyword evidence="1" id="KW-1133">Transmembrane helix</keyword>
<dbReference type="InterPro" id="IPR032809">
    <property type="entry name" value="Put_HupE_UreJ"/>
</dbReference>
<evidence type="ECO:0000313" key="4">
    <source>
        <dbReference type="Proteomes" id="UP001467690"/>
    </source>
</evidence>
<feature type="chain" id="PRO_5047300853" evidence="2">
    <location>
        <begin position="27"/>
        <end position="375"/>
    </location>
</feature>
<sequence length="375" mass="42822">MKKLQCVVSTTIAFMVLLSSMQKVFAHQSSTAFIQLKQQDSGQYTGYWQVAVEDLIRFSEMKLDLDQNGQLSWLEIEIQQQKIYQTMQAYLQFSDGQTQCQLSMLRDIKLAEHYNRYYLHFPMDLSCATSDTIMVKYDAVFSTDASHKVLLDVQTNEYAQNYVLTETQRSITITPNELGHWQTFLDYLYQGMLHIWWGIDHLLFLAVLIIPGLLIRKNGQWSQPSSNWVSLKQLIWIVSAFTLAHSITLTLTALNIWQVSSRWVEVGIAASVLFAAVNNIWPLIQRLALMTFAFGLLHGMGFAGVLAELGLAQDAKVLSVLAFNLGVEIGQLVVLLMIVPLLLLFSQKAWYRQKMLPLSSILISCVAINWIWQRI</sequence>
<feature type="transmembrane region" description="Helical" evidence="1">
    <location>
        <begin position="263"/>
        <end position="281"/>
    </location>
</feature>
<proteinExistence type="predicted"/>
<feature type="transmembrane region" description="Helical" evidence="1">
    <location>
        <begin position="355"/>
        <end position="372"/>
    </location>
</feature>
<dbReference type="RefSeq" id="WP_143871099.1">
    <property type="nucleotide sequence ID" value="NZ_CP041660.1"/>
</dbReference>
<accession>A0ABV1RG19</accession>